<evidence type="ECO:0000256" key="3">
    <source>
        <dbReference type="ARBA" id="ARBA00023163"/>
    </source>
</evidence>
<keyword evidence="3" id="KW-0804">Transcription</keyword>
<gene>
    <name evidence="5" type="ORF">H4P12_00085</name>
</gene>
<evidence type="ECO:0000256" key="2">
    <source>
        <dbReference type="ARBA" id="ARBA00023125"/>
    </source>
</evidence>
<dbReference type="GO" id="GO:0000976">
    <property type="term" value="F:transcription cis-regulatory region binding"/>
    <property type="evidence" value="ECO:0007669"/>
    <property type="project" value="TreeGrafter"/>
</dbReference>
<dbReference type="SUPFAM" id="SSF46689">
    <property type="entry name" value="Homeodomain-like"/>
    <property type="match status" value="1"/>
</dbReference>
<dbReference type="PANTHER" id="PTHR47894:SF1">
    <property type="entry name" value="HTH-TYPE TRANSCRIPTIONAL REGULATOR VQSM"/>
    <property type="match status" value="1"/>
</dbReference>
<dbReference type="PANTHER" id="PTHR47894">
    <property type="entry name" value="HTH-TYPE TRANSCRIPTIONAL REGULATOR GADX"/>
    <property type="match status" value="1"/>
</dbReference>
<comment type="caution">
    <text evidence="5">The sequence shown here is derived from an EMBL/GenBank/DDBJ whole genome shotgun (WGS) entry which is preliminary data.</text>
</comment>
<organism evidence="5 6">
    <name type="scientific">Paracoccus amoyensis</name>
    <dbReference type="NCBI Taxonomy" id="2760093"/>
    <lineage>
        <taxon>Bacteria</taxon>
        <taxon>Pseudomonadati</taxon>
        <taxon>Pseudomonadota</taxon>
        <taxon>Alphaproteobacteria</taxon>
        <taxon>Rhodobacterales</taxon>
        <taxon>Paracoccaceae</taxon>
        <taxon>Paracoccus</taxon>
    </lineage>
</organism>
<sequence length="325" mass="36467">MERANITPGFVNDALDAVRSHGIDAALLLADAGLPAMVDRPVTNHEYGRLWWRIAKEIQCEFFGLGARAMRPGSLDLMCHAVLHSGNLERALRRSLQFLNVILDQPRGSLRVSDGLAIITLDDNAQRPAFAYRAYWLILMGVACWLIGRRIPLRRLDFACRAPKDRQDYRSFFGAPVLFDQPQTNLVFDSTYLPLPVVRSETALESFLRGTPANLLIRYRHDDDLSARIRARLGAIAPINWPGFEEMAAQLGLSTATLRRRLRSDGQSFGAIKDELRSVLAQRLLTQDMTVAQVATELGYSEPSAFHRAYMKWTGQSPGAFKRNA</sequence>
<dbReference type="Pfam" id="PF12625">
    <property type="entry name" value="Arabinose_bd"/>
    <property type="match status" value="1"/>
</dbReference>
<dbReference type="Gene3D" id="1.10.10.60">
    <property type="entry name" value="Homeodomain-like"/>
    <property type="match status" value="1"/>
</dbReference>
<dbReference type="GO" id="GO:0005829">
    <property type="term" value="C:cytosol"/>
    <property type="evidence" value="ECO:0007669"/>
    <property type="project" value="TreeGrafter"/>
</dbReference>
<dbReference type="InterPro" id="IPR009057">
    <property type="entry name" value="Homeodomain-like_sf"/>
</dbReference>
<dbReference type="Proteomes" id="UP000608594">
    <property type="component" value="Unassembled WGS sequence"/>
</dbReference>
<dbReference type="PROSITE" id="PS01124">
    <property type="entry name" value="HTH_ARAC_FAMILY_2"/>
    <property type="match status" value="1"/>
</dbReference>
<dbReference type="SMART" id="SM00342">
    <property type="entry name" value="HTH_ARAC"/>
    <property type="match status" value="1"/>
</dbReference>
<dbReference type="EMBL" id="JACOQL010000001">
    <property type="protein sequence ID" value="MBC9245145.1"/>
    <property type="molecule type" value="Genomic_DNA"/>
</dbReference>
<accession>A0A926G9X5</accession>
<keyword evidence="6" id="KW-1185">Reference proteome</keyword>
<name>A0A926G9X5_9RHOB</name>
<dbReference type="GO" id="GO:0003700">
    <property type="term" value="F:DNA-binding transcription factor activity"/>
    <property type="evidence" value="ECO:0007669"/>
    <property type="project" value="InterPro"/>
</dbReference>
<dbReference type="RefSeq" id="WP_187791580.1">
    <property type="nucleotide sequence ID" value="NZ_JACOQL010000001.1"/>
</dbReference>
<protein>
    <submittedName>
        <fullName evidence="5">AraC family transcriptional regulator</fullName>
    </submittedName>
</protein>
<proteinExistence type="predicted"/>
<evidence type="ECO:0000313" key="5">
    <source>
        <dbReference type="EMBL" id="MBC9245145.1"/>
    </source>
</evidence>
<evidence type="ECO:0000259" key="4">
    <source>
        <dbReference type="PROSITE" id="PS01124"/>
    </source>
</evidence>
<dbReference type="InterPro" id="IPR018060">
    <property type="entry name" value="HTH_AraC"/>
</dbReference>
<evidence type="ECO:0000313" key="6">
    <source>
        <dbReference type="Proteomes" id="UP000608594"/>
    </source>
</evidence>
<keyword evidence="2" id="KW-0238">DNA-binding</keyword>
<dbReference type="Pfam" id="PF12833">
    <property type="entry name" value="HTH_18"/>
    <property type="match status" value="1"/>
</dbReference>
<keyword evidence="1" id="KW-0805">Transcription regulation</keyword>
<evidence type="ECO:0000256" key="1">
    <source>
        <dbReference type="ARBA" id="ARBA00023015"/>
    </source>
</evidence>
<dbReference type="InterPro" id="IPR032687">
    <property type="entry name" value="AraC-type_N"/>
</dbReference>
<feature type="domain" description="HTH araC/xylS-type" evidence="4">
    <location>
        <begin position="223"/>
        <end position="324"/>
    </location>
</feature>
<dbReference type="AlphaFoldDB" id="A0A926G9X5"/>
<reference evidence="5" key="1">
    <citation type="submission" date="2020-08" db="EMBL/GenBank/DDBJ databases">
        <title>Paracoccus amoyensis sp. nov., isolated from the surface seawater at coast of Xiamen, Fujian.</title>
        <authorList>
            <person name="Lyu L."/>
        </authorList>
    </citation>
    <scope>NUCLEOTIDE SEQUENCE</scope>
    <source>
        <strain evidence="5">11-3</strain>
    </source>
</reference>